<gene>
    <name evidence="2" type="ORF">MYCFIDRAFT_173860</name>
</gene>
<dbReference type="HOGENOM" id="CLU_2373688_0_0_1"/>
<evidence type="ECO:0000256" key="1">
    <source>
        <dbReference type="SAM" id="MobiDB-lite"/>
    </source>
</evidence>
<dbReference type="GeneID" id="19333074"/>
<dbReference type="RefSeq" id="XP_007925494.1">
    <property type="nucleotide sequence ID" value="XM_007927303.1"/>
</dbReference>
<dbReference type="AlphaFoldDB" id="M3B6K0"/>
<feature type="region of interest" description="Disordered" evidence="1">
    <location>
        <begin position="1"/>
        <end position="21"/>
    </location>
</feature>
<organism evidence="2 3">
    <name type="scientific">Pseudocercospora fijiensis (strain CIRAD86)</name>
    <name type="common">Black leaf streak disease fungus</name>
    <name type="synonym">Mycosphaerella fijiensis</name>
    <dbReference type="NCBI Taxonomy" id="383855"/>
    <lineage>
        <taxon>Eukaryota</taxon>
        <taxon>Fungi</taxon>
        <taxon>Dikarya</taxon>
        <taxon>Ascomycota</taxon>
        <taxon>Pezizomycotina</taxon>
        <taxon>Dothideomycetes</taxon>
        <taxon>Dothideomycetidae</taxon>
        <taxon>Mycosphaerellales</taxon>
        <taxon>Mycosphaerellaceae</taxon>
        <taxon>Pseudocercospora</taxon>
    </lineage>
</organism>
<keyword evidence="3" id="KW-1185">Reference proteome</keyword>
<feature type="compositionally biased region" description="Basic and acidic residues" evidence="1">
    <location>
        <begin position="1"/>
        <end position="12"/>
    </location>
</feature>
<accession>M3B6K0</accession>
<dbReference type="Proteomes" id="UP000016932">
    <property type="component" value="Unassembled WGS sequence"/>
</dbReference>
<reference evidence="2 3" key="1">
    <citation type="journal article" date="2012" name="PLoS Pathog.">
        <title>Diverse lifestyles and strategies of plant pathogenesis encoded in the genomes of eighteen Dothideomycetes fungi.</title>
        <authorList>
            <person name="Ohm R.A."/>
            <person name="Feau N."/>
            <person name="Henrissat B."/>
            <person name="Schoch C.L."/>
            <person name="Horwitz B.A."/>
            <person name="Barry K.W."/>
            <person name="Condon B.J."/>
            <person name="Copeland A.C."/>
            <person name="Dhillon B."/>
            <person name="Glaser F."/>
            <person name="Hesse C.N."/>
            <person name="Kosti I."/>
            <person name="LaButti K."/>
            <person name="Lindquist E.A."/>
            <person name="Lucas S."/>
            <person name="Salamov A.A."/>
            <person name="Bradshaw R.E."/>
            <person name="Ciuffetti L."/>
            <person name="Hamelin R.C."/>
            <person name="Kema G.H.J."/>
            <person name="Lawrence C."/>
            <person name="Scott J.A."/>
            <person name="Spatafora J.W."/>
            <person name="Turgeon B.G."/>
            <person name="de Wit P.J.G.M."/>
            <person name="Zhong S."/>
            <person name="Goodwin S.B."/>
            <person name="Grigoriev I.V."/>
        </authorList>
    </citation>
    <scope>NUCLEOTIDE SEQUENCE [LARGE SCALE GENOMIC DNA]</scope>
    <source>
        <strain evidence="2 3">CIRAD86</strain>
    </source>
</reference>
<evidence type="ECO:0000313" key="2">
    <source>
        <dbReference type="EMBL" id="EME84982.1"/>
    </source>
</evidence>
<protein>
    <submittedName>
        <fullName evidence="2">Uncharacterized protein</fullName>
    </submittedName>
</protein>
<dbReference type="VEuPathDB" id="FungiDB:MYCFIDRAFT_173860"/>
<sequence length="95" mass="10349">MVDREVEQRCPDRGAGTRPVVRRSLEKDTGVRCSEISGVVLREVLHCLSNIQTVSGKFEVIYDCRPGNRCERAANSRACFTPCGSAASFSSRGVG</sequence>
<evidence type="ECO:0000313" key="3">
    <source>
        <dbReference type="Proteomes" id="UP000016932"/>
    </source>
</evidence>
<dbReference type="KEGG" id="pfj:MYCFIDRAFT_173860"/>
<dbReference type="EMBL" id="KB446557">
    <property type="protein sequence ID" value="EME84982.1"/>
    <property type="molecule type" value="Genomic_DNA"/>
</dbReference>
<name>M3B6K0_PSEFD</name>
<proteinExistence type="predicted"/>